<dbReference type="SUPFAM" id="SSF53335">
    <property type="entry name" value="S-adenosyl-L-methionine-dependent methyltransferases"/>
    <property type="match status" value="1"/>
</dbReference>
<dbReference type="Pfam" id="PF05050">
    <property type="entry name" value="Methyltransf_21"/>
    <property type="match status" value="1"/>
</dbReference>
<dbReference type="InterPro" id="IPR029063">
    <property type="entry name" value="SAM-dependent_MTases_sf"/>
</dbReference>
<dbReference type="GO" id="GO:0032259">
    <property type="term" value="P:methylation"/>
    <property type="evidence" value="ECO:0007669"/>
    <property type="project" value="UniProtKB-KW"/>
</dbReference>
<reference evidence="2" key="1">
    <citation type="submission" date="2022-09" db="EMBL/GenBank/DDBJ databases">
        <title>Intensive care unit water sources are persistently colonized with multi-drug resistant bacteria and are the site of extensive horizontal gene transfer of antibiotic resistance genes.</title>
        <authorList>
            <person name="Diorio-Toth L."/>
        </authorList>
    </citation>
    <scope>NUCLEOTIDE SEQUENCE</scope>
    <source>
        <strain evidence="2">GD04153</strain>
    </source>
</reference>
<evidence type="ECO:0000259" key="1">
    <source>
        <dbReference type="Pfam" id="PF05050"/>
    </source>
</evidence>
<dbReference type="Proteomes" id="UP001158087">
    <property type="component" value="Unassembled WGS sequence"/>
</dbReference>
<dbReference type="GO" id="GO:0008168">
    <property type="term" value="F:methyltransferase activity"/>
    <property type="evidence" value="ECO:0007669"/>
    <property type="project" value="UniProtKB-KW"/>
</dbReference>
<dbReference type="InterPro" id="IPR006342">
    <property type="entry name" value="FkbM_mtfrase"/>
</dbReference>
<evidence type="ECO:0000313" key="2">
    <source>
        <dbReference type="EMBL" id="MDH0125403.1"/>
    </source>
</evidence>
<sequence length="239" mass="27353">MPTELRPSTARLLQCIERLYESRNQSVRVLQVGACDGKRFDPLFRFISTHKGVSGVFVEPIVEYFDLLVKNYQHIPGARFFNVAISDHNGISNIRLVDPEAILNKTVPEWAVGISTLERNRNAIDGILISEDNFLKIQEKTIERSVSVVEVNKFVRESHCEDYDVYLSDCEGHDYTILSAMDLDKFHPEVIFAESMLMSNKELSEIQSKLQYYGYEFEYDDADLIAYTKAVASHEAVVE</sequence>
<dbReference type="AlphaFoldDB" id="A0AA42GYM1"/>
<organism evidence="2 3">
    <name type="scientific">Brucella intermedia GD04153</name>
    <dbReference type="NCBI Taxonomy" id="2975438"/>
    <lineage>
        <taxon>Bacteria</taxon>
        <taxon>Pseudomonadati</taxon>
        <taxon>Pseudomonadota</taxon>
        <taxon>Alphaproteobacteria</taxon>
        <taxon>Hyphomicrobiales</taxon>
        <taxon>Brucellaceae</taxon>
        <taxon>Brucella/Ochrobactrum group</taxon>
        <taxon>Brucella</taxon>
    </lineage>
</organism>
<feature type="domain" description="Methyltransferase FkbM" evidence="1">
    <location>
        <begin position="31"/>
        <end position="217"/>
    </location>
</feature>
<name>A0AA42GYM1_9HYPH</name>
<keyword evidence="2" id="KW-0808">Transferase</keyword>
<comment type="caution">
    <text evidence="2">The sequence shown here is derived from an EMBL/GenBank/DDBJ whole genome shotgun (WGS) entry which is preliminary data.</text>
</comment>
<dbReference type="EMBL" id="JAODYY010000007">
    <property type="protein sequence ID" value="MDH0125403.1"/>
    <property type="molecule type" value="Genomic_DNA"/>
</dbReference>
<proteinExistence type="predicted"/>
<gene>
    <name evidence="2" type="ORF">N7376_15450</name>
</gene>
<accession>A0AA42GYM1</accession>
<evidence type="ECO:0000313" key="3">
    <source>
        <dbReference type="Proteomes" id="UP001158087"/>
    </source>
</evidence>
<protein>
    <submittedName>
        <fullName evidence="2">FkbM family methyltransferase</fullName>
    </submittedName>
</protein>
<dbReference type="Gene3D" id="3.40.50.150">
    <property type="entry name" value="Vaccinia Virus protein VP39"/>
    <property type="match status" value="1"/>
</dbReference>
<keyword evidence="2" id="KW-0489">Methyltransferase</keyword>